<dbReference type="InterPro" id="IPR023827">
    <property type="entry name" value="Peptidase_S8_Asp-AS"/>
</dbReference>
<evidence type="ECO:0000259" key="9">
    <source>
        <dbReference type="Pfam" id="PF00082"/>
    </source>
</evidence>
<feature type="transmembrane region" description="Helical" evidence="7">
    <location>
        <begin position="377"/>
        <end position="403"/>
    </location>
</feature>
<dbReference type="PROSITE" id="PS00136">
    <property type="entry name" value="SUBTILASE_ASP"/>
    <property type="match status" value="1"/>
</dbReference>
<feature type="signal peptide" evidence="8">
    <location>
        <begin position="1"/>
        <end position="38"/>
    </location>
</feature>
<protein>
    <submittedName>
        <fullName evidence="10">Type VII secretion-associated serine protease mycosin</fullName>
    </submittedName>
</protein>
<feature type="active site" description="Charge relay system" evidence="5">
    <location>
        <position position="72"/>
    </location>
</feature>
<gene>
    <name evidence="10" type="ORF">FHX41_1425</name>
</gene>
<dbReference type="PRINTS" id="PR00723">
    <property type="entry name" value="SUBTILISIN"/>
</dbReference>
<feature type="compositionally biased region" description="Pro residues" evidence="6">
    <location>
        <begin position="429"/>
        <end position="459"/>
    </location>
</feature>
<keyword evidence="3 5" id="KW-0378">Hydrolase</keyword>
<dbReference type="AlphaFoldDB" id="A0A543IB47"/>
<dbReference type="PANTHER" id="PTHR43806">
    <property type="entry name" value="PEPTIDASE S8"/>
    <property type="match status" value="1"/>
</dbReference>
<dbReference type="InterPro" id="IPR050131">
    <property type="entry name" value="Peptidase_S8_subtilisin-like"/>
</dbReference>
<dbReference type="SUPFAM" id="SSF52743">
    <property type="entry name" value="Subtilisin-like"/>
    <property type="match status" value="1"/>
</dbReference>
<dbReference type="Gene3D" id="3.40.50.200">
    <property type="entry name" value="Peptidase S8/S53 domain"/>
    <property type="match status" value="1"/>
</dbReference>
<organism evidence="10 11">
    <name type="scientific">Actinomadura hallensis</name>
    <dbReference type="NCBI Taxonomy" id="337895"/>
    <lineage>
        <taxon>Bacteria</taxon>
        <taxon>Bacillati</taxon>
        <taxon>Actinomycetota</taxon>
        <taxon>Actinomycetes</taxon>
        <taxon>Streptosporangiales</taxon>
        <taxon>Thermomonosporaceae</taxon>
        <taxon>Actinomadura</taxon>
    </lineage>
</organism>
<evidence type="ECO:0000256" key="6">
    <source>
        <dbReference type="SAM" id="MobiDB-lite"/>
    </source>
</evidence>
<dbReference type="InterPro" id="IPR006311">
    <property type="entry name" value="TAT_signal"/>
</dbReference>
<accession>A0A543IB47</accession>
<evidence type="ECO:0000256" key="4">
    <source>
        <dbReference type="ARBA" id="ARBA00022825"/>
    </source>
</evidence>
<dbReference type="PANTHER" id="PTHR43806:SF11">
    <property type="entry name" value="CEREVISIN-RELATED"/>
    <property type="match status" value="1"/>
</dbReference>
<dbReference type="GO" id="GO:0004252">
    <property type="term" value="F:serine-type endopeptidase activity"/>
    <property type="evidence" value="ECO:0007669"/>
    <property type="project" value="UniProtKB-UniRule"/>
</dbReference>
<dbReference type="GO" id="GO:0006508">
    <property type="term" value="P:proteolysis"/>
    <property type="evidence" value="ECO:0007669"/>
    <property type="project" value="UniProtKB-KW"/>
</dbReference>
<feature type="compositionally biased region" description="Gly residues" evidence="6">
    <location>
        <begin position="417"/>
        <end position="428"/>
    </location>
</feature>
<keyword evidence="2 5" id="KW-0645">Protease</keyword>
<feature type="active site" description="Charge relay system" evidence="5">
    <location>
        <position position="283"/>
    </location>
</feature>
<proteinExistence type="inferred from homology"/>
<dbReference type="Pfam" id="PF00082">
    <property type="entry name" value="Peptidase_S8"/>
    <property type="match status" value="1"/>
</dbReference>
<keyword evidence="4 5" id="KW-0720">Serine protease</keyword>
<feature type="region of interest" description="Disordered" evidence="6">
    <location>
        <begin position="406"/>
        <end position="459"/>
    </location>
</feature>
<comment type="similarity">
    <text evidence="1 5">Belongs to the peptidase S8 family.</text>
</comment>
<reference evidence="10 11" key="1">
    <citation type="submission" date="2019-06" db="EMBL/GenBank/DDBJ databases">
        <title>Sequencing the genomes of 1000 actinobacteria strains.</title>
        <authorList>
            <person name="Klenk H.-P."/>
        </authorList>
    </citation>
    <scope>NUCLEOTIDE SEQUENCE [LARGE SCALE GENOMIC DNA]</scope>
    <source>
        <strain evidence="10 11">DSM 45043</strain>
    </source>
</reference>
<evidence type="ECO:0000256" key="3">
    <source>
        <dbReference type="ARBA" id="ARBA00022801"/>
    </source>
</evidence>
<name>A0A543IB47_9ACTN</name>
<dbReference type="InterPro" id="IPR000209">
    <property type="entry name" value="Peptidase_S8/S53_dom"/>
</dbReference>
<dbReference type="OrthoDB" id="3530033at2"/>
<feature type="active site" description="Charge relay system" evidence="5">
    <location>
        <position position="106"/>
    </location>
</feature>
<evidence type="ECO:0000256" key="1">
    <source>
        <dbReference type="ARBA" id="ARBA00011073"/>
    </source>
</evidence>
<evidence type="ECO:0000256" key="8">
    <source>
        <dbReference type="SAM" id="SignalP"/>
    </source>
</evidence>
<dbReference type="EMBL" id="VFPO01000001">
    <property type="protein sequence ID" value="TQM67804.1"/>
    <property type="molecule type" value="Genomic_DNA"/>
</dbReference>
<feature type="domain" description="Peptidase S8/S53" evidence="9">
    <location>
        <begin position="63"/>
        <end position="331"/>
    </location>
</feature>
<dbReference type="InterPro" id="IPR015500">
    <property type="entry name" value="Peptidase_S8_subtilisin-rel"/>
</dbReference>
<keyword evidence="7" id="KW-0812">Transmembrane</keyword>
<keyword evidence="7" id="KW-1133">Transmembrane helix</keyword>
<comment type="caution">
    <text evidence="10">The sequence shown here is derived from an EMBL/GenBank/DDBJ whole genome shotgun (WGS) entry which is preliminary data.</text>
</comment>
<evidence type="ECO:0000313" key="10">
    <source>
        <dbReference type="EMBL" id="TQM67804.1"/>
    </source>
</evidence>
<keyword evidence="7" id="KW-0472">Membrane</keyword>
<evidence type="ECO:0000256" key="5">
    <source>
        <dbReference type="PROSITE-ProRule" id="PRU01240"/>
    </source>
</evidence>
<evidence type="ECO:0000256" key="7">
    <source>
        <dbReference type="SAM" id="Phobius"/>
    </source>
</evidence>
<dbReference type="RefSeq" id="WP_141966859.1">
    <property type="nucleotide sequence ID" value="NZ_VFPO01000001.1"/>
</dbReference>
<evidence type="ECO:0000256" key="2">
    <source>
        <dbReference type="ARBA" id="ARBA00022670"/>
    </source>
</evidence>
<feature type="chain" id="PRO_5021788948" evidence="8">
    <location>
        <begin position="39"/>
        <end position="459"/>
    </location>
</feature>
<sequence length="459" mass="47108">MTQARRTRGGRRAAVRAGAAVLAAALAGAWLAPVPAHADEVRDRQRPMLRALGVEAAWEITKGRGVTVAVVDSGVDANQADLRGSVTTGPNMLKEVDAGITPARLHGTAMASLIAGHGHGPGGRDGVIGIAPEARILSIRVISEPEDASYARYRTTEEAHDSVARGIRYAADHGADVINLSLGKDNEVPEERAAIGYAIGKGVVVVAAVGNEGEKERALDGDGFAPYSYPASYPGVIAVAATDADNSRAAFSNRNYSVLLAAPGKGLPVAGPGDQYFLSSGTSDSTALVSGIAALVRAKYPDLSPALVTQALIESTRHGPSGGYDEKIGFGVVHASRALSAAGALASTAPVGKDKPAAQRFVKEDPGPVEVIERPAWVAPMIIGIVLAGIAGTVAAGAISLAFRRRHPKPESPPAGGAPGRGGGGFAPGGPPRGPRPVPYPRPHYRPPQPDPQSPWAPR</sequence>
<keyword evidence="11" id="KW-1185">Reference proteome</keyword>
<keyword evidence="8" id="KW-0732">Signal</keyword>
<dbReference type="PROSITE" id="PS51892">
    <property type="entry name" value="SUBTILASE"/>
    <property type="match status" value="1"/>
</dbReference>
<dbReference type="PROSITE" id="PS51318">
    <property type="entry name" value="TAT"/>
    <property type="match status" value="1"/>
</dbReference>
<dbReference type="Proteomes" id="UP000316706">
    <property type="component" value="Unassembled WGS sequence"/>
</dbReference>
<evidence type="ECO:0000313" key="11">
    <source>
        <dbReference type="Proteomes" id="UP000316706"/>
    </source>
</evidence>
<dbReference type="InterPro" id="IPR036852">
    <property type="entry name" value="Peptidase_S8/S53_dom_sf"/>
</dbReference>